<dbReference type="OrthoDB" id="9127144at2"/>
<dbReference type="AlphaFoldDB" id="A0A323TMA0"/>
<keyword evidence="3" id="KW-1185">Reference proteome</keyword>
<dbReference type="CDD" id="cd04301">
    <property type="entry name" value="NAT_SF"/>
    <property type="match status" value="1"/>
</dbReference>
<dbReference type="EMBL" id="PDOD01000001">
    <property type="protein sequence ID" value="PYZ94777.1"/>
    <property type="molecule type" value="Genomic_DNA"/>
</dbReference>
<name>A0A323TMA0_9BACI</name>
<sequence length="161" mass="18905">MEDLKIYPVDSSNWRQVVSLKMDESQESFIESNEISLLESIYDTENQWTCYGLFFKDEAVGFMMIGAENKEEQYIWLDRFMIDRAYQGKGLGSAFIPVVKNFIFNHYDVNEIVLSVTKDNLHGKAFYEKHGFKNTGLIDPEFDEEIFTYEKKGEGYLNRSR</sequence>
<dbReference type="Gene3D" id="3.40.630.30">
    <property type="match status" value="1"/>
</dbReference>
<evidence type="ECO:0000313" key="3">
    <source>
        <dbReference type="Proteomes" id="UP000248214"/>
    </source>
</evidence>
<protein>
    <recommendedName>
        <fullName evidence="1">N-acetyltransferase domain-containing protein</fullName>
    </recommendedName>
</protein>
<proteinExistence type="predicted"/>
<gene>
    <name evidence="2" type="ORF">CR194_04410</name>
</gene>
<reference evidence="2 3" key="1">
    <citation type="submission" date="2017-10" db="EMBL/GenBank/DDBJ databases">
        <title>Bacillus sp. nov., a halophilic bacterium isolated from a Keqin Lake.</title>
        <authorList>
            <person name="Wang H."/>
        </authorList>
    </citation>
    <scope>NUCLEOTIDE SEQUENCE [LARGE SCALE GENOMIC DNA]</scope>
    <source>
        <strain evidence="2 3">KQ-12</strain>
    </source>
</reference>
<dbReference type="Proteomes" id="UP000248214">
    <property type="component" value="Unassembled WGS sequence"/>
</dbReference>
<dbReference type="InterPro" id="IPR000182">
    <property type="entry name" value="GNAT_dom"/>
</dbReference>
<dbReference type="Pfam" id="PF00583">
    <property type="entry name" value="Acetyltransf_1"/>
    <property type="match status" value="1"/>
</dbReference>
<dbReference type="RefSeq" id="WP_110608411.1">
    <property type="nucleotide sequence ID" value="NZ_PDOD01000001.1"/>
</dbReference>
<dbReference type="SUPFAM" id="SSF55729">
    <property type="entry name" value="Acyl-CoA N-acyltransferases (Nat)"/>
    <property type="match status" value="1"/>
</dbReference>
<evidence type="ECO:0000313" key="2">
    <source>
        <dbReference type="EMBL" id="PYZ94777.1"/>
    </source>
</evidence>
<comment type="caution">
    <text evidence="2">The sequence shown here is derived from an EMBL/GenBank/DDBJ whole genome shotgun (WGS) entry which is preliminary data.</text>
</comment>
<organism evidence="2 3">
    <name type="scientific">Salipaludibacillus keqinensis</name>
    <dbReference type="NCBI Taxonomy" id="2045207"/>
    <lineage>
        <taxon>Bacteria</taxon>
        <taxon>Bacillati</taxon>
        <taxon>Bacillota</taxon>
        <taxon>Bacilli</taxon>
        <taxon>Bacillales</taxon>
        <taxon>Bacillaceae</taxon>
    </lineage>
</organism>
<evidence type="ECO:0000259" key="1">
    <source>
        <dbReference type="PROSITE" id="PS51186"/>
    </source>
</evidence>
<accession>A0A323TMA0</accession>
<feature type="domain" description="N-acetyltransferase" evidence="1">
    <location>
        <begin position="4"/>
        <end position="154"/>
    </location>
</feature>
<dbReference type="InterPro" id="IPR016181">
    <property type="entry name" value="Acyl_CoA_acyltransferase"/>
</dbReference>
<dbReference type="PROSITE" id="PS51186">
    <property type="entry name" value="GNAT"/>
    <property type="match status" value="1"/>
</dbReference>
<dbReference type="GO" id="GO:0016747">
    <property type="term" value="F:acyltransferase activity, transferring groups other than amino-acyl groups"/>
    <property type="evidence" value="ECO:0007669"/>
    <property type="project" value="InterPro"/>
</dbReference>